<dbReference type="EMBL" id="JBANDL010000002">
    <property type="protein sequence ID" value="MEI2454585.1"/>
    <property type="molecule type" value="Genomic_DNA"/>
</dbReference>
<reference evidence="1 2" key="1">
    <citation type="submission" date="2024-02" db="EMBL/GenBank/DDBJ databases">
        <title>Lysobacter Genome Sequencing and Mining.</title>
        <authorList>
            <person name="Bierman J."/>
            <person name="Walker M.C."/>
        </authorList>
    </citation>
    <scope>NUCLEOTIDE SEQUENCE [LARGE SCALE GENOMIC DNA]</scope>
    <source>
        <strain evidence="1 2">PB6250</strain>
    </source>
</reference>
<evidence type="ECO:0000313" key="2">
    <source>
        <dbReference type="Proteomes" id="UP001387215"/>
    </source>
</evidence>
<sequence>MADIAAVFGWSPAVMGDLPLSELVAWRERARVRSGVDE</sequence>
<protein>
    <submittedName>
        <fullName evidence="1">GpE family phage tail protein</fullName>
    </submittedName>
</protein>
<gene>
    <name evidence="1" type="ORF">V2J18_07815</name>
</gene>
<comment type="caution">
    <text evidence="1">The sequence shown here is derived from an EMBL/GenBank/DDBJ whole genome shotgun (WGS) entry which is preliminary data.</text>
</comment>
<keyword evidence="2" id="KW-1185">Reference proteome</keyword>
<dbReference type="Proteomes" id="UP001387215">
    <property type="component" value="Unassembled WGS sequence"/>
</dbReference>
<accession>A0ABU8D0P0</accession>
<proteinExistence type="predicted"/>
<evidence type="ECO:0000313" key="1">
    <source>
        <dbReference type="EMBL" id="MEI2454585.1"/>
    </source>
</evidence>
<dbReference type="InterPro" id="IPR009493">
    <property type="entry name" value="P2_GpE"/>
</dbReference>
<name>A0ABU8D0P0_9GAMM</name>
<dbReference type="Pfam" id="PF06528">
    <property type="entry name" value="Phage_P2_GpE"/>
    <property type="match status" value="1"/>
</dbReference>
<organism evidence="1 2">
    <name type="scientific">Lysobacter firmicutimachus</name>
    <dbReference type="NCBI Taxonomy" id="1792846"/>
    <lineage>
        <taxon>Bacteria</taxon>
        <taxon>Pseudomonadati</taxon>
        <taxon>Pseudomonadota</taxon>
        <taxon>Gammaproteobacteria</taxon>
        <taxon>Lysobacterales</taxon>
        <taxon>Lysobacteraceae</taxon>
        <taxon>Lysobacter</taxon>
    </lineage>
</organism>